<keyword evidence="3" id="KW-1185">Reference proteome</keyword>
<evidence type="ECO:0000313" key="3">
    <source>
        <dbReference type="Proteomes" id="UP000247540"/>
    </source>
</evidence>
<reference evidence="2 3" key="1">
    <citation type="submission" date="2018-06" db="EMBL/GenBank/DDBJ databases">
        <title>Genomic Encyclopedia of Type Strains, Phase III (KMG-III): the genomes of soil and plant-associated and newly described type strains.</title>
        <authorList>
            <person name="Whitman W."/>
        </authorList>
    </citation>
    <scope>NUCLEOTIDE SEQUENCE [LARGE SCALE GENOMIC DNA]</scope>
    <source>
        <strain evidence="2 3">CECT 7646</strain>
    </source>
</reference>
<comment type="caution">
    <text evidence="2">The sequence shown here is derived from an EMBL/GenBank/DDBJ whole genome shotgun (WGS) entry which is preliminary data.</text>
</comment>
<keyword evidence="1" id="KW-1133">Transmembrane helix</keyword>
<protein>
    <submittedName>
        <fullName evidence="2">Uncharacterized protein</fullName>
    </submittedName>
</protein>
<dbReference type="EMBL" id="QJTC01000010">
    <property type="protein sequence ID" value="PYE77986.1"/>
    <property type="molecule type" value="Genomic_DNA"/>
</dbReference>
<dbReference type="Proteomes" id="UP000247540">
    <property type="component" value="Unassembled WGS sequence"/>
</dbReference>
<dbReference type="OrthoDB" id="9848119at2"/>
<sequence>MSPYKQIIQLVDAPLAIVVGSVGAVLIAIQLGAVGMVAQAQVDRAHERAIRHHYRHIAVARCMGATGVGGQSGCVAGQMELSYAVNDTHVTAIAVTSVVDGNALVAGDSGMVPVGYAYSP</sequence>
<dbReference type="RefSeq" id="WP_146228681.1">
    <property type="nucleotide sequence ID" value="NZ_JAMOFZ010000010.1"/>
</dbReference>
<evidence type="ECO:0000256" key="1">
    <source>
        <dbReference type="SAM" id="Phobius"/>
    </source>
</evidence>
<gene>
    <name evidence="2" type="ORF">DFQ15_11010</name>
</gene>
<organism evidence="2 3">
    <name type="scientific">Xylophilus ampelinus</name>
    <dbReference type="NCBI Taxonomy" id="54067"/>
    <lineage>
        <taxon>Bacteria</taxon>
        <taxon>Pseudomonadati</taxon>
        <taxon>Pseudomonadota</taxon>
        <taxon>Betaproteobacteria</taxon>
        <taxon>Burkholderiales</taxon>
        <taxon>Xylophilus</taxon>
    </lineage>
</organism>
<keyword evidence="1" id="KW-0812">Transmembrane</keyword>
<evidence type="ECO:0000313" key="2">
    <source>
        <dbReference type="EMBL" id="PYE77986.1"/>
    </source>
</evidence>
<accession>A0A318STK9</accession>
<feature type="transmembrane region" description="Helical" evidence="1">
    <location>
        <begin position="15"/>
        <end position="38"/>
    </location>
</feature>
<name>A0A318STK9_9BURK</name>
<keyword evidence="1" id="KW-0472">Membrane</keyword>
<dbReference type="AlphaFoldDB" id="A0A318STK9"/>
<proteinExistence type="predicted"/>